<feature type="domain" description="NB-ARC" evidence="2">
    <location>
        <begin position="65"/>
        <end position="211"/>
    </location>
</feature>
<evidence type="ECO:0000313" key="3">
    <source>
        <dbReference type="EMBL" id="RDY11202.1"/>
    </source>
</evidence>
<comment type="caution">
    <text evidence="3">The sequence shown here is derived from an EMBL/GenBank/DDBJ whole genome shotgun (WGS) entry which is preliminary data.</text>
</comment>
<accession>A0A371I832</accession>
<dbReference type="PRINTS" id="PR00364">
    <property type="entry name" value="DISEASERSIST"/>
</dbReference>
<dbReference type="InterPro" id="IPR027417">
    <property type="entry name" value="P-loop_NTPase"/>
</dbReference>
<dbReference type="GO" id="GO:0043531">
    <property type="term" value="F:ADP binding"/>
    <property type="evidence" value="ECO:0007669"/>
    <property type="project" value="InterPro"/>
</dbReference>
<proteinExistence type="predicted"/>
<name>A0A371I832_MUCPR</name>
<dbReference type="GO" id="GO:0006952">
    <property type="term" value="P:defense response"/>
    <property type="evidence" value="ECO:0007669"/>
    <property type="project" value="UniProtKB-KW"/>
</dbReference>
<dbReference type="PANTHER" id="PTHR36766">
    <property type="entry name" value="PLANT BROAD-SPECTRUM MILDEW RESISTANCE PROTEIN RPW8"/>
    <property type="match status" value="1"/>
</dbReference>
<dbReference type="EMBL" id="QJKJ01000690">
    <property type="protein sequence ID" value="RDY11202.1"/>
    <property type="molecule type" value="Genomic_DNA"/>
</dbReference>
<keyword evidence="1" id="KW-0611">Plant defense</keyword>
<dbReference type="OrthoDB" id="1435119at2759"/>
<dbReference type="FunFam" id="3.40.50.300:FF:001091">
    <property type="entry name" value="Probable disease resistance protein At1g61300"/>
    <property type="match status" value="1"/>
</dbReference>
<gene>
    <name evidence="3" type="primary">RPPL1</name>
    <name evidence="3" type="ORF">CR513_04173</name>
</gene>
<organism evidence="3 4">
    <name type="scientific">Mucuna pruriens</name>
    <name type="common">Velvet bean</name>
    <name type="synonym">Dolichos pruriens</name>
    <dbReference type="NCBI Taxonomy" id="157652"/>
    <lineage>
        <taxon>Eukaryota</taxon>
        <taxon>Viridiplantae</taxon>
        <taxon>Streptophyta</taxon>
        <taxon>Embryophyta</taxon>
        <taxon>Tracheophyta</taxon>
        <taxon>Spermatophyta</taxon>
        <taxon>Magnoliopsida</taxon>
        <taxon>eudicotyledons</taxon>
        <taxon>Gunneridae</taxon>
        <taxon>Pentapetalae</taxon>
        <taxon>rosids</taxon>
        <taxon>fabids</taxon>
        <taxon>Fabales</taxon>
        <taxon>Fabaceae</taxon>
        <taxon>Papilionoideae</taxon>
        <taxon>50 kb inversion clade</taxon>
        <taxon>NPAAA clade</taxon>
        <taxon>indigoferoid/millettioid clade</taxon>
        <taxon>Phaseoleae</taxon>
        <taxon>Mucuna</taxon>
    </lineage>
</organism>
<evidence type="ECO:0000313" key="4">
    <source>
        <dbReference type="Proteomes" id="UP000257109"/>
    </source>
</evidence>
<sequence length="212" mass="23886">SFDKEIESRIKQVLDNLEFLSSLKGDLGLKEVIVVGLESGSGSKVSQKLPSTSLVVENVIYGRDYDKEIIFNWLTSDADNCNQPSILSVVGMGGMGKTTLAQLVYNDQRIEQEAKFDIKAWVCVSHDFDVVRVTREILQAFTKSKNKDGNLEMVHRELKEKLTGKRFLLVLDDVWNEKREKWEAVQTPLNYGAQGSRILVTTRSGKVASTMR</sequence>
<feature type="non-terminal residue" evidence="3">
    <location>
        <position position="1"/>
    </location>
</feature>
<evidence type="ECO:0000259" key="2">
    <source>
        <dbReference type="Pfam" id="PF00931"/>
    </source>
</evidence>
<dbReference type="Proteomes" id="UP000257109">
    <property type="component" value="Unassembled WGS sequence"/>
</dbReference>
<dbReference type="InterPro" id="IPR002182">
    <property type="entry name" value="NB-ARC"/>
</dbReference>
<dbReference type="Pfam" id="PF00931">
    <property type="entry name" value="NB-ARC"/>
    <property type="match status" value="1"/>
</dbReference>
<protein>
    <submittedName>
        <fullName evidence="3">Disease resistance RPP13-like protein 1</fullName>
    </submittedName>
</protein>
<evidence type="ECO:0000256" key="1">
    <source>
        <dbReference type="ARBA" id="ARBA00022821"/>
    </source>
</evidence>
<reference evidence="3" key="1">
    <citation type="submission" date="2018-05" db="EMBL/GenBank/DDBJ databases">
        <title>Draft genome of Mucuna pruriens seed.</title>
        <authorList>
            <person name="Nnadi N.E."/>
            <person name="Vos R."/>
            <person name="Hasami M.H."/>
            <person name="Devisetty U.K."/>
            <person name="Aguiy J.C."/>
        </authorList>
    </citation>
    <scope>NUCLEOTIDE SEQUENCE [LARGE SCALE GENOMIC DNA]</scope>
    <source>
        <strain evidence="3">JCA_2017</strain>
    </source>
</reference>
<feature type="non-terminal residue" evidence="3">
    <location>
        <position position="212"/>
    </location>
</feature>
<dbReference type="PANTHER" id="PTHR36766:SF40">
    <property type="entry name" value="DISEASE RESISTANCE PROTEIN RGA3"/>
    <property type="match status" value="1"/>
</dbReference>
<dbReference type="Gene3D" id="3.40.50.300">
    <property type="entry name" value="P-loop containing nucleotide triphosphate hydrolases"/>
    <property type="match status" value="1"/>
</dbReference>
<dbReference type="AlphaFoldDB" id="A0A371I832"/>
<keyword evidence="4" id="KW-1185">Reference proteome</keyword>
<dbReference type="SUPFAM" id="SSF52540">
    <property type="entry name" value="P-loop containing nucleoside triphosphate hydrolases"/>
    <property type="match status" value="1"/>
</dbReference>